<evidence type="ECO:0000313" key="4">
    <source>
        <dbReference type="EMBL" id="JAS33267.1"/>
    </source>
</evidence>
<reference evidence="4" key="1">
    <citation type="submission" date="2015-12" db="EMBL/GenBank/DDBJ databases">
        <title>De novo transcriptome assembly of four potential Pierce s Disease insect vectors from Arizona vineyards.</title>
        <authorList>
            <person name="Tassone E.E."/>
        </authorList>
    </citation>
    <scope>NUCLEOTIDE SEQUENCE</scope>
</reference>
<dbReference type="Pfam" id="PF15743">
    <property type="entry name" value="SPATA1_C"/>
    <property type="match status" value="1"/>
</dbReference>
<proteinExistence type="predicted"/>
<feature type="coiled-coil region" evidence="1">
    <location>
        <begin position="69"/>
        <end position="96"/>
    </location>
</feature>
<feature type="non-terminal residue" evidence="4">
    <location>
        <position position="1"/>
    </location>
</feature>
<dbReference type="AlphaFoldDB" id="A0A1B6E5U7"/>
<evidence type="ECO:0000256" key="2">
    <source>
        <dbReference type="SAM" id="MobiDB-lite"/>
    </source>
</evidence>
<feature type="coiled-coil region" evidence="1">
    <location>
        <begin position="122"/>
        <end position="149"/>
    </location>
</feature>
<keyword evidence="1" id="KW-0175">Coiled coil</keyword>
<accession>A0A1B6E5U7</accession>
<sequence length="196" mass="22558">TRFKHAMDIPRKDPDAQERLEQNNQKIELLSEINNVLQKRQEVVQHHNLLLKRWSDLQNQIQTLWDEHLTTAREKGNNAQAKVTELRKQLAAQQQKGNVPIKIPEPVIETPKSAGKDFPSRKANLKITAARLQGDIKVLQQRINATKLRLLNEIKNKNQVEMEVRQFRSNLTRKKSNAPSTVSTPLPGHNHLDPFA</sequence>
<organism evidence="4">
    <name type="scientific">Clastoptera arizonana</name>
    <name type="common">Arizona spittle bug</name>
    <dbReference type="NCBI Taxonomy" id="38151"/>
    <lineage>
        <taxon>Eukaryota</taxon>
        <taxon>Metazoa</taxon>
        <taxon>Ecdysozoa</taxon>
        <taxon>Arthropoda</taxon>
        <taxon>Hexapoda</taxon>
        <taxon>Insecta</taxon>
        <taxon>Pterygota</taxon>
        <taxon>Neoptera</taxon>
        <taxon>Paraneoptera</taxon>
        <taxon>Hemiptera</taxon>
        <taxon>Auchenorrhyncha</taxon>
        <taxon>Cercopoidea</taxon>
        <taxon>Clastopteridae</taxon>
        <taxon>Clastoptera</taxon>
    </lineage>
</organism>
<dbReference type="InterPro" id="IPR031478">
    <property type="entry name" value="SPATA1_C"/>
</dbReference>
<evidence type="ECO:0000259" key="3">
    <source>
        <dbReference type="Pfam" id="PF15743"/>
    </source>
</evidence>
<feature type="domain" description="Spermatogenesis-associated protein 1 C-terminal" evidence="3">
    <location>
        <begin position="36"/>
        <end position="175"/>
    </location>
</feature>
<name>A0A1B6E5U7_9HEMI</name>
<evidence type="ECO:0000256" key="1">
    <source>
        <dbReference type="SAM" id="Coils"/>
    </source>
</evidence>
<dbReference type="EMBL" id="GEDC01004031">
    <property type="protein sequence ID" value="JAS33267.1"/>
    <property type="molecule type" value="Transcribed_RNA"/>
</dbReference>
<protein>
    <recommendedName>
        <fullName evidence="3">Spermatogenesis-associated protein 1 C-terminal domain-containing protein</fullName>
    </recommendedName>
</protein>
<feature type="region of interest" description="Disordered" evidence="2">
    <location>
        <begin position="170"/>
        <end position="196"/>
    </location>
</feature>
<gene>
    <name evidence="4" type="ORF">g.208</name>
</gene>